<protein>
    <submittedName>
        <fullName evidence="2">Uncharacterized protein</fullName>
    </submittedName>
</protein>
<keyword evidence="3" id="KW-1185">Reference proteome</keyword>
<name>A0ABR2XPB1_9PEZI</name>
<feature type="region of interest" description="Disordered" evidence="1">
    <location>
        <begin position="1"/>
        <end position="107"/>
    </location>
</feature>
<sequence length="121" mass="13756">MLNDSRSSMPIQWGRPSVPDPEPPPYDTLTIGSPEADLESAERESNSHSGGRAAAHEKNKSLKQKWRDMMEEERRRKDARIQHVTPEEADRITGLDRRRAEETNDTARKGTKSFLALMLLS</sequence>
<feature type="compositionally biased region" description="Polar residues" evidence="1">
    <location>
        <begin position="1"/>
        <end position="10"/>
    </location>
</feature>
<evidence type="ECO:0000256" key="1">
    <source>
        <dbReference type="SAM" id="MobiDB-lite"/>
    </source>
</evidence>
<dbReference type="Proteomes" id="UP001465668">
    <property type="component" value="Unassembled WGS sequence"/>
</dbReference>
<gene>
    <name evidence="2" type="ORF">SCAR479_07743</name>
</gene>
<accession>A0ABR2XPB1</accession>
<evidence type="ECO:0000313" key="3">
    <source>
        <dbReference type="Proteomes" id="UP001465668"/>
    </source>
</evidence>
<comment type="caution">
    <text evidence="2">The sequence shown here is derived from an EMBL/GenBank/DDBJ whole genome shotgun (WGS) entry which is preliminary data.</text>
</comment>
<organism evidence="2 3">
    <name type="scientific">Seiridium cardinale</name>
    <dbReference type="NCBI Taxonomy" id="138064"/>
    <lineage>
        <taxon>Eukaryota</taxon>
        <taxon>Fungi</taxon>
        <taxon>Dikarya</taxon>
        <taxon>Ascomycota</taxon>
        <taxon>Pezizomycotina</taxon>
        <taxon>Sordariomycetes</taxon>
        <taxon>Xylariomycetidae</taxon>
        <taxon>Amphisphaeriales</taxon>
        <taxon>Sporocadaceae</taxon>
        <taxon>Seiridium</taxon>
    </lineage>
</organism>
<reference evidence="2 3" key="1">
    <citation type="submission" date="2024-02" db="EMBL/GenBank/DDBJ databases">
        <title>First draft genome assembly of two strains of Seiridium cardinale.</title>
        <authorList>
            <person name="Emiliani G."/>
            <person name="Scali E."/>
        </authorList>
    </citation>
    <scope>NUCLEOTIDE SEQUENCE [LARGE SCALE GENOMIC DNA]</scope>
    <source>
        <strain evidence="2 3">BM-138-000479</strain>
    </source>
</reference>
<feature type="compositionally biased region" description="Basic and acidic residues" evidence="1">
    <location>
        <begin position="54"/>
        <end position="107"/>
    </location>
</feature>
<proteinExistence type="predicted"/>
<evidence type="ECO:0000313" key="2">
    <source>
        <dbReference type="EMBL" id="KAK9775636.1"/>
    </source>
</evidence>
<dbReference type="EMBL" id="JARVKM010000033">
    <property type="protein sequence ID" value="KAK9775636.1"/>
    <property type="molecule type" value="Genomic_DNA"/>
</dbReference>